<dbReference type="RefSeq" id="WP_380133555.1">
    <property type="nucleotide sequence ID" value="NZ_JBHTNU010000001.1"/>
</dbReference>
<keyword evidence="3 5" id="KW-0560">Oxidoreductase</keyword>
<proteinExistence type="predicted"/>
<dbReference type="PANTHER" id="PTHR43408">
    <property type="entry name" value="FMN REDUCTASE (NADPH)"/>
    <property type="match status" value="1"/>
</dbReference>
<evidence type="ECO:0000313" key="5">
    <source>
        <dbReference type="EMBL" id="MFD1425452.1"/>
    </source>
</evidence>
<dbReference type="Proteomes" id="UP001597282">
    <property type="component" value="Unassembled WGS sequence"/>
</dbReference>
<organism evidence="5 6">
    <name type="scientific">Kroppenstedtia sanguinis</name>
    <dbReference type="NCBI Taxonomy" id="1380684"/>
    <lineage>
        <taxon>Bacteria</taxon>
        <taxon>Bacillati</taxon>
        <taxon>Bacillota</taxon>
        <taxon>Bacilli</taxon>
        <taxon>Bacillales</taxon>
        <taxon>Thermoactinomycetaceae</taxon>
        <taxon>Kroppenstedtia</taxon>
    </lineage>
</organism>
<comment type="caution">
    <text evidence="5">The sequence shown here is derived from an EMBL/GenBank/DDBJ whole genome shotgun (WGS) entry which is preliminary data.</text>
</comment>
<evidence type="ECO:0000259" key="4">
    <source>
        <dbReference type="Pfam" id="PF03358"/>
    </source>
</evidence>
<dbReference type="InterPro" id="IPR020048">
    <property type="entry name" value="NADPH-dep_FMN_reduc_SsuE"/>
</dbReference>
<keyword evidence="1" id="KW-0285">Flavoprotein</keyword>
<name>A0ABW4C424_9BACL</name>
<evidence type="ECO:0000256" key="1">
    <source>
        <dbReference type="ARBA" id="ARBA00022630"/>
    </source>
</evidence>
<reference evidence="6" key="1">
    <citation type="journal article" date="2019" name="Int. J. Syst. Evol. Microbiol.">
        <title>The Global Catalogue of Microorganisms (GCM) 10K type strain sequencing project: providing services to taxonomists for standard genome sequencing and annotation.</title>
        <authorList>
            <consortium name="The Broad Institute Genomics Platform"/>
            <consortium name="The Broad Institute Genome Sequencing Center for Infectious Disease"/>
            <person name="Wu L."/>
            <person name="Ma J."/>
        </authorList>
    </citation>
    <scope>NUCLEOTIDE SEQUENCE [LARGE SCALE GENOMIC DNA]</scope>
    <source>
        <strain evidence="6">S1</strain>
    </source>
</reference>
<dbReference type="EMBL" id="JBHTNU010000001">
    <property type="protein sequence ID" value="MFD1425452.1"/>
    <property type="molecule type" value="Genomic_DNA"/>
</dbReference>
<accession>A0ABW4C424</accession>
<keyword evidence="2" id="KW-0288">FMN</keyword>
<dbReference type="SUPFAM" id="SSF52218">
    <property type="entry name" value="Flavoproteins"/>
    <property type="match status" value="1"/>
</dbReference>
<evidence type="ECO:0000256" key="3">
    <source>
        <dbReference type="ARBA" id="ARBA00023002"/>
    </source>
</evidence>
<dbReference type="Pfam" id="PF03358">
    <property type="entry name" value="FMN_red"/>
    <property type="match status" value="1"/>
</dbReference>
<sequence>MSEIIALSGSPSEHSRTDCVLRFLCYLVEREGLSTTRISVRNFAPEDLVYARFDSPQIEALATSIREARGLMIAAPVYKASYPGVLKALLDLLPQDILKDTPTFPLMTGGSMAHLLTIEYALKPLLATMKAKNSQGVYLLDHQVDREKERNPILDPGALCRLKSELYRFVQEVQESKKINGWRDSK</sequence>
<dbReference type="InterPro" id="IPR005025">
    <property type="entry name" value="FMN_Rdtase-like_dom"/>
</dbReference>
<dbReference type="GO" id="GO:0052873">
    <property type="term" value="F:FMN reductase (NADPH) activity"/>
    <property type="evidence" value="ECO:0007669"/>
    <property type="project" value="UniProtKB-EC"/>
</dbReference>
<dbReference type="InterPro" id="IPR051814">
    <property type="entry name" value="NAD(P)H-dep_FMN_reductase"/>
</dbReference>
<gene>
    <name evidence="5" type="primary">ssuE</name>
    <name evidence="5" type="ORF">ACFQ4Y_00690</name>
</gene>
<keyword evidence="6" id="KW-1185">Reference proteome</keyword>
<dbReference type="EC" id="1.5.1.38" evidence="5"/>
<feature type="domain" description="NADPH-dependent FMN reductase-like" evidence="4">
    <location>
        <begin position="4"/>
        <end position="141"/>
    </location>
</feature>
<dbReference type="Gene3D" id="3.40.50.360">
    <property type="match status" value="1"/>
</dbReference>
<protein>
    <submittedName>
        <fullName evidence="5">NADPH-dependent FMN reductase</fullName>
        <ecNumber evidence="5">1.5.1.38</ecNumber>
    </submittedName>
</protein>
<dbReference type="PANTHER" id="PTHR43408:SF1">
    <property type="entry name" value="FMN REDUCTASE (NADPH)"/>
    <property type="match status" value="1"/>
</dbReference>
<evidence type="ECO:0000313" key="6">
    <source>
        <dbReference type="Proteomes" id="UP001597282"/>
    </source>
</evidence>
<evidence type="ECO:0000256" key="2">
    <source>
        <dbReference type="ARBA" id="ARBA00022643"/>
    </source>
</evidence>
<dbReference type="NCBIfam" id="TIGR03567">
    <property type="entry name" value="FMN_reduc_SsuE"/>
    <property type="match status" value="1"/>
</dbReference>
<dbReference type="InterPro" id="IPR029039">
    <property type="entry name" value="Flavoprotein-like_sf"/>
</dbReference>